<keyword evidence="5" id="KW-0496">Mitochondrion</keyword>
<gene>
    <name evidence="7" type="ORF">ZT3D7_G5046</name>
</gene>
<evidence type="ECO:0000256" key="2">
    <source>
        <dbReference type="ARBA" id="ARBA00004240"/>
    </source>
</evidence>
<evidence type="ECO:0000313" key="8">
    <source>
        <dbReference type="Proteomes" id="UP000215127"/>
    </source>
</evidence>
<keyword evidence="8" id="KW-1185">Reference proteome</keyword>
<dbReference type="EMBL" id="LT853695">
    <property type="protein sequence ID" value="SMQ49895.1"/>
    <property type="molecule type" value="Genomic_DNA"/>
</dbReference>
<organism evidence="7 8">
    <name type="scientific">Zymoseptoria tritici (strain ST99CH_3D7)</name>
    <dbReference type="NCBI Taxonomy" id="1276538"/>
    <lineage>
        <taxon>Eukaryota</taxon>
        <taxon>Fungi</taxon>
        <taxon>Dikarya</taxon>
        <taxon>Ascomycota</taxon>
        <taxon>Pezizomycotina</taxon>
        <taxon>Dothideomycetes</taxon>
        <taxon>Dothideomycetidae</taxon>
        <taxon>Mycosphaerellales</taxon>
        <taxon>Mycosphaerellaceae</taxon>
        <taxon>Zymoseptoria</taxon>
    </lineage>
</organism>
<dbReference type="InterPro" id="IPR029058">
    <property type="entry name" value="AB_hydrolase_fold"/>
</dbReference>
<proteinExistence type="predicted"/>
<dbReference type="Proteomes" id="UP000215127">
    <property type="component" value="Chromosome 4"/>
</dbReference>
<comment type="subcellular location">
    <subcellularLocation>
        <location evidence="2">Endoplasmic reticulum</location>
    </subcellularLocation>
    <subcellularLocation>
        <location evidence="3">Membrane</location>
    </subcellularLocation>
    <subcellularLocation>
        <location evidence="1">Mitochondrion</location>
    </subcellularLocation>
</comment>
<keyword evidence="4" id="KW-0256">Endoplasmic reticulum</keyword>
<dbReference type="InterPro" id="IPR052374">
    <property type="entry name" value="SERAC1"/>
</dbReference>
<reference evidence="7 8" key="1">
    <citation type="submission" date="2016-06" db="EMBL/GenBank/DDBJ databases">
        <authorList>
            <person name="Kjaerup R.B."/>
            <person name="Dalgaard T.S."/>
            <person name="Juul-Madsen H.R."/>
        </authorList>
    </citation>
    <scope>NUCLEOTIDE SEQUENCE [LARGE SCALE GENOMIC DNA]</scope>
</reference>
<evidence type="ECO:0000256" key="3">
    <source>
        <dbReference type="ARBA" id="ARBA00004370"/>
    </source>
</evidence>
<accession>A0A1X7RR58</accession>
<evidence type="ECO:0000256" key="1">
    <source>
        <dbReference type="ARBA" id="ARBA00004173"/>
    </source>
</evidence>
<name>A0A1X7RR58_ZYMT9</name>
<dbReference type="SUPFAM" id="SSF53474">
    <property type="entry name" value="alpha/beta-Hydrolases"/>
    <property type="match status" value="1"/>
</dbReference>
<evidence type="ECO:0000256" key="6">
    <source>
        <dbReference type="ARBA" id="ARBA00023136"/>
    </source>
</evidence>
<dbReference type="PANTHER" id="PTHR48182:SF2">
    <property type="entry name" value="PROTEIN SERAC1"/>
    <property type="match status" value="1"/>
</dbReference>
<evidence type="ECO:0000256" key="5">
    <source>
        <dbReference type="ARBA" id="ARBA00023128"/>
    </source>
</evidence>
<sequence>MDFLRSSRSSYSSSEYRITHRVVPDDPELILVAVQGLWAHPDYTWEKNGVSWLSQFLPQDIPGLLVTTFGPSKSPTERSGWVLKIASNLLRTSFLPTLLAGLLARAWRKLLLIYALTLGTTVSLAWMDKYVTNLSTTRGDDIEQLANGLLADLDRLPRHLPIVLLGHSLGGLIVKQAFVSASQRSSHEQLVPRLRGLIFLGTPHSGAPLARLLSLSTFDSSFALISALQVNSRYLEELDRLFRQVVPPDRLFPRVVSVFEERRGMFFVRTVGQESASLSGYRAESLDTNHSQLVKFSRRDDPNYQKLLAAIKYCAGQI</sequence>
<keyword evidence="6" id="KW-0472">Membrane</keyword>
<dbReference type="Gene3D" id="3.40.50.1820">
    <property type="entry name" value="alpha/beta hydrolase"/>
    <property type="match status" value="1"/>
</dbReference>
<dbReference type="AlphaFoldDB" id="A0A1X7RR58"/>
<evidence type="ECO:0000256" key="4">
    <source>
        <dbReference type="ARBA" id="ARBA00022824"/>
    </source>
</evidence>
<evidence type="ECO:0000313" key="7">
    <source>
        <dbReference type="EMBL" id="SMQ49895.1"/>
    </source>
</evidence>
<dbReference type="PANTHER" id="PTHR48182">
    <property type="entry name" value="PROTEIN SERAC1"/>
    <property type="match status" value="1"/>
</dbReference>
<protein>
    <submittedName>
        <fullName evidence="7">Uncharacterized protein</fullName>
    </submittedName>
</protein>